<gene>
    <name evidence="8" type="primary">Mp20_4</name>
    <name evidence="8" type="ORF">FJT64_013906</name>
</gene>
<proteinExistence type="inferred from homology"/>
<sequence>MPRVGAAGKRDPQLEADVKEWIEAVTGEKWPAGDYAHVLKDGQVLCKLMNKLMPGSISKINTTGASFKMMENINNFQKAMVKYGCSDVDLFQTADLYEGKDIAAVTNSIFALGRQTHMHPEWPGPWLGPKPAESNVRTFDEETLAAGKATYMHPEWPGPWLGPKPAESNVREFDEETLAAGKAVIGLQAGTNKGATQAGQNIGAGRKIIIGK</sequence>
<comment type="similarity">
    <text evidence="1 6">Belongs to the calponin family.</text>
</comment>
<evidence type="ECO:0000256" key="5">
    <source>
        <dbReference type="ARBA" id="ARBA00025109"/>
    </source>
</evidence>
<dbReference type="GO" id="GO:0005516">
    <property type="term" value="F:calmodulin binding"/>
    <property type="evidence" value="ECO:0007669"/>
    <property type="project" value="UniProtKB-KW"/>
</dbReference>
<reference evidence="8 9" key="1">
    <citation type="submission" date="2019-07" db="EMBL/GenBank/DDBJ databases">
        <title>Draft genome assembly of a fouling barnacle, Amphibalanus amphitrite (Darwin, 1854): The first reference genome for Thecostraca.</title>
        <authorList>
            <person name="Kim W."/>
        </authorList>
    </citation>
    <scope>NUCLEOTIDE SEQUENCE [LARGE SCALE GENOMIC DNA]</scope>
    <source>
        <strain evidence="8">SNU_AA5</strain>
        <tissue evidence="8">Soma without cirri and trophi</tissue>
    </source>
</reference>
<dbReference type="PRINTS" id="PR00889">
    <property type="entry name" value="CALPONIN"/>
</dbReference>
<dbReference type="PROSITE" id="PS50021">
    <property type="entry name" value="CH"/>
    <property type="match status" value="1"/>
</dbReference>
<comment type="function">
    <text evidence="5 6">Thin filament-associated protein that is implicated in the regulation and modulation of smooth muscle contraction. It is capable of binding to actin, calmodulin and tropomyosin. The interaction of calponin with actin inhibits the actomyosin Mg-ATPase activity.</text>
</comment>
<name>A0A6A4V828_AMPAM</name>
<dbReference type="InterPro" id="IPR050606">
    <property type="entry name" value="Calponin-like"/>
</dbReference>
<evidence type="ECO:0000313" key="8">
    <source>
        <dbReference type="EMBL" id="KAF0287694.1"/>
    </source>
</evidence>
<organism evidence="8 9">
    <name type="scientific">Amphibalanus amphitrite</name>
    <name type="common">Striped barnacle</name>
    <name type="synonym">Balanus amphitrite</name>
    <dbReference type="NCBI Taxonomy" id="1232801"/>
    <lineage>
        <taxon>Eukaryota</taxon>
        <taxon>Metazoa</taxon>
        <taxon>Ecdysozoa</taxon>
        <taxon>Arthropoda</taxon>
        <taxon>Crustacea</taxon>
        <taxon>Multicrustacea</taxon>
        <taxon>Cirripedia</taxon>
        <taxon>Thoracica</taxon>
        <taxon>Thoracicalcarea</taxon>
        <taxon>Balanomorpha</taxon>
        <taxon>Balanoidea</taxon>
        <taxon>Balanidae</taxon>
        <taxon>Amphibalaninae</taxon>
        <taxon>Amphibalanus</taxon>
    </lineage>
</organism>
<evidence type="ECO:0000256" key="2">
    <source>
        <dbReference type="ARBA" id="ARBA00022737"/>
    </source>
</evidence>
<evidence type="ECO:0000256" key="3">
    <source>
        <dbReference type="ARBA" id="ARBA00022860"/>
    </source>
</evidence>
<evidence type="ECO:0000256" key="4">
    <source>
        <dbReference type="ARBA" id="ARBA00023203"/>
    </source>
</evidence>
<dbReference type="InterPro" id="IPR001715">
    <property type="entry name" value="CH_dom"/>
</dbReference>
<dbReference type="SUPFAM" id="SSF47576">
    <property type="entry name" value="Calponin-homology domain, CH-domain"/>
    <property type="match status" value="1"/>
</dbReference>
<dbReference type="GO" id="GO:0007015">
    <property type="term" value="P:actin filament organization"/>
    <property type="evidence" value="ECO:0007669"/>
    <property type="project" value="TreeGrafter"/>
</dbReference>
<evidence type="ECO:0000256" key="1">
    <source>
        <dbReference type="ARBA" id="ARBA00009631"/>
    </source>
</evidence>
<dbReference type="AlphaFoldDB" id="A0A6A4V828"/>
<dbReference type="PANTHER" id="PTHR47385">
    <property type="entry name" value="CALPONIN"/>
    <property type="match status" value="1"/>
</dbReference>
<evidence type="ECO:0000259" key="7">
    <source>
        <dbReference type="PROSITE" id="PS50021"/>
    </source>
</evidence>
<dbReference type="InterPro" id="IPR036872">
    <property type="entry name" value="CH_dom_sf"/>
</dbReference>
<dbReference type="Pfam" id="PF00402">
    <property type="entry name" value="Calponin"/>
    <property type="match status" value="1"/>
</dbReference>
<dbReference type="Pfam" id="PF00307">
    <property type="entry name" value="CH"/>
    <property type="match status" value="1"/>
</dbReference>
<dbReference type="Gene3D" id="1.10.418.10">
    <property type="entry name" value="Calponin-like domain"/>
    <property type="match status" value="1"/>
</dbReference>
<keyword evidence="3 6" id="KW-0112">Calmodulin-binding</keyword>
<dbReference type="InterPro" id="IPR000557">
    <property type="entry name" value="Calponin_repeat"/>
</dbReference>
<dbReference type="GO" id="GO:0051015">
    <property type="term" value="F:actin filament binding"/>
    <property type="evidence" value="ECO:0007669"/>
    <property type="project" value="TreeGrafter"/>
</dbReference>
<evidence type="ECO:0000313" key="9">
    <source>
        <dbReference type="Proteomes" id="UP000440578"/>
    </source>
</evidence>
<dbReference type="Proteomes" id="UP000440578">
    <property type="component" value="Unassembled WGS sequence"/>
</dbReference>
<dbReference type="PROSITE" id="PS01052">
    <property type="entry name" value="CALPONIN_1"/>
    <property type="match status" value="1"/>
</dbReference>
<dbReference type="GO" id="GO:0015629">
    <property type="term" value="C:actin cytoskeleton"/>
    <property type="evidence" value="ECO:0007669"/>
    <property type="project" value="TreeGrafter"/>
</dbReference>
<feature type="domain" description="Calponin-homology (CH)" evidence="7">
    <location>
        <begin position="12"/>
        <end position="116"/>
    </location>
</feature>
<protein>
    <recommendedName>
        <fullName evidence="6">Calponin</fullName>
    </recommendedName>
</protein>
<dbReference type="EMBL" id="VIIS01002172">
    <property type="protein sequence ID" value="KAF0287694.1"/>
    <property type="molecule type" value="Genomic_DNA"/>
</dbReference>
<dbReference type="PROSITE" id="PS51122">
    <property type="entry name" value="CALPONIN_2"/>
    <property type="match status" value="1"/>
</dbReference>
<dbReference type="SMART" id="SM00033">
    <property type="entry name" value="CH"/>
    <property type="match status" value="1"/>
</dbReference>
<dbReference type="InterPro" id="IPR001997">
    <property type="entry name" value="Calponin/LIMCH1"/>
</dbReference>
<dbReference type="GO" id="GO:0031032">
    <property type="term" value="P:actomyosin structure organization"/>
    <property type="evidence" value="ECO:0007669"/>
    <property type="project" value="InterPro"/>
</dbReference>
<dbReference type="OrthoDB" id="21595at2759"/>
<dbReference type="InterPro" id="IPR003096">
    <property type="entry name" value="SM22_calponin"/>
</dbReference>
<dbReference type="CDD" id="cd21207">
    <property type="entry name" value="CH_dMP20-like"/>
    <property type="match status" value="1"/>
</dbReference>
<keyword evidence="2" id="KW-0677">Repeat</keyword>
<evidence type="ECO:0000256" key="6">
    <source>
        <dbReference type="RuleBase" id="RU361224"/>
    </source>
</evidence>
<accession>A0A6A4V828</accession>
<comment type="caution">
    <text evidence="8">The sequence shown here is derived from an EMBL/GenBank/DDBJ whole genome shotgun (WGS) entry which is preliminary data.</text>
</comment>
<dbReference type="PANTHER" id="PTHR47385:SF24">
    <property type="entry name" value="MUSCLE-SPECIFIC PROTEIN 20"/>
    <property type="match status" value="1"/>
</dbReference>
<dbReference type="PRINTS" id="PR00888">
    <property type="entry name" value="SM22CALPONIN"/>
</dbReference>
<keyword evidence="4 6" id="KW-0009">Actin-binding</keyword>
<keyword evidence="9" id="KW-1185">Reference proteome</keyword>